<name>A0ABS5JWN0_9BACT</name>
<reference evidence="1 2" key="1">
    <citation type="journal article" date="2015" name="Int. J. Syst. Evol. Microbiol.">
        <title>Carboxylicivirga linearis sp. nov., isolated from a sea cucumber culture pond.</title>
        <authorList>
            <person name="Wang F.Q."/>
            <person name="Zhou Y.X."/>
            <person name="Lin X.Z."/>
            <person name="Chen G.J."/>
            <person name="Du Z.J."/>
        </authorList>
    </citation>
    <scope>NUCLEOTIDE SEQUENCE [LARGE SCALE GENOMIC DNA]</scope>
    <source>
        <strain evidence="1 2">FB218</strain>
    </source>
</reference>
<organism evidence="1 2">
    <name type="scientific">Carboxylicivirga linearis</name>
    <dbReference type="NCBI Taxonomy" id="1628157"/>
    <lineage>
        <taxon>Bacteria</taxon>
        <taxon>Pseudomonadati</taxon>
        <taxon>Bacteroidota</taxon>
        <taxon>Bacteroidia</taxon>
        <taxon>Marinilabiliales</taxon>
        <taxon>Marinilabiliaceae</taxon>
        <taxon>Carboxylicivirga</taxon>
    </lineage>
</organism>
<sequence length="125" mass="13911">MKTKSKEEKKAIAADIFKRYPKAKKVAVTSDGMAFITDENEIAVKNHAVKNRYGKELSIESFRRDEMGSEKPGKSQTAKELIAAIEAAGELEAVEAILNTENEGEKRKTVIEAAEKRINELKEAE</sequence>
<proteinExistence type="predicted"/>
<dbReference type="EMBL" id="JAGUCO010000008">
    <property type="protein sequence ID" value="MBS2099185.1"/>
    <property type="molecule type" value="Genomic_DNA"/>
</dbReference>
<dbReference type="RefSeq" id="WP_212216428.1">
    <property type="nucleotide sequence ID" value="NZ_JAGUCO010000008.1"/>
</dbReference>
<evidence type="ECO:0000313" key="2">
    <source>
        <dbReference type="Proteomes" id="UP000708576"/>
    </source>
</evidence>
<protein>
    <submittedName>
        <fullName evidence="1">Uncharacterized protein</fullName>
    </submittedName>
</protein>
<gene>
    <name evidence="1" type="ORF">KEM10_12910</name>
</gene>
<keyword evidence="2" id="KW-1185">Reference proteome</keyword>
<dbReference type="Proteomes" id="UP000708576">
    <property type="component" value="Unassembled WGS sequence"/>
</dbReference>
<comment type="caution">
    <text evidence="1">The sequence shown here is derived from an EMBL/GenBank/DDBJ whole genome shotgun (WGS) entry which is preliminary data.</text>
</comment>
<accession>A0ABS5JWN0</accession>
<evidence type="ECO:0000313" key="1">
    <source>
        <dbReference type="EMBL" id="MBS2099185.1"/>
    </source>
</evidence>